<dbReference type="InterPro" id="IPR036890">
    <property type="entry name" value="HATPase_C_sf"/>
</dbReference>
<dbReference type="InterPro" id="IPR050267">
    <property type="entry name" value="Anti-sigma-factor_SerPK"/>
</dbReference>
<dbReference type="InterPro" id="IPR003594">
    <property type="entry name" value="HATPase_dom"/>
</dbReference>
<gene>
    <name evidence="3" type="ORF">JS756_32280</name>
</gene>
<dbReference type="SUPFAM" id="SSF55874">
    <property type="entry name" value="ATPase domain of HSP90 chaperone/DNA topoisomerase II/histidine kinase"/>
    <property type="match status" value="1"/>
</dbReference>
<dbReference type="Gene3D" id="3.30.565.10">
    <property type="entry name" value="Histidine kinase-like ATPase, C-terminal domain"/>
    <property type="match status" value="1"/>
</dbReference>
<keyword evidence="3" id="KW-0067">ATP-binding</keyword>
<dbReference type="Pfam" id="PF13581">
    <property type="entry name" value="HATPase_c_2"/>
    <property type="match status" value="1"/>
</dbReference>
<comment type="caution">
    <text evidence="3">The sequence shown here is derived from an EMBL/GenBank/DDBJ whole genome shotgun (WGS) entry which is preliminary data.</text>
</comment>
<dbReference type="PANTHER" id="PTHR35526:SF3">
    <property type="entry name" value="ANTI-SIGMA-F FACTOR RSBW"/>
    <property type="match status" value="1"/>
</dbReference>
<keyword evidence="1" id="KW-0418">Kinase</keyword>
<evidence type="ECO:0000313" key="4">
    <source>
        <dbReference type="Proteomes" id="UP000788262"/>
    </source>
</evidence>
<evidence type="ECO:0000313" key="3">
    <source>
        <dbReference type="EMBL" id="MBN0048688.1"/>
    </source>
</evidence>
<keyword evidence="3" id="KW-0547">Nucleotide-binding</keyword>
<dbReference type="GO" id="GO:0005524">
    <property type="term" value="F:ATP binding"/>
    <property type="evidence" value="ECO:0007669"/>
    <property type="project" value="UniProtKB-KW"/>
</dbReference>
<feature type="domain" description="Histidine kinase/HSP90-like ATPase" evidence="2">
    <location>
        <begin position="6"/>
        <end position="108"/>
    </location>
</feature>
<name>A0ABS2VZV0_STRAS</name>
<organism evidence="3 4">
    <name type="scientific">Streptomyces actuosus</name>
    <dbReference type="NCBI Taxonomy" id="1885"/>
    <lineage>
        <taxon>Bacteria</taxon>
        <taxon>Bacillati</taxon>
        <taxon>Actinomycetota</taxon>
        <taxon>Actinomycetes</taxon>
        <taxon>Kitasatosporales</taxon>
        <taxon>Streptomycetaceae</taxon>
        <taxon>Streptomyces</taxon>
    </lineage>
</organism>
<keyword evidence="1" id="KW-0808">Transferase</keyword>
<dbReference type="EMBL" id="JAFFZS010000044">
    <property type="protein sequence ID" value="MBN0048688.1"/>
    <property type="molecule type" value="Genomic_DNA"/>
</dbReference>
<dbReference type="CDD" id="cd16936">
    <property type="entry name" value="HATPase_RsbW-like"/>
    <property type="match status" value="1"/>
</dbReference>
<dbReference type="PANTHER" id="PTHR35526">
    <property type="entry name" value="ANTI-SIGMA-F FACTOR RSBW-RELATED"/>
    <property type="match status" value="1"/>
</dbReference>
<reference evidence="3 4" key="1">
    <citation type="submission" date="2021-02" db="EMBL/GenBank/DDBJ databases">
        <title>Whole genome sequencing of Streptomyces actuosus VRA1.</title>
        <authorList>
            <person name="Sen G."/>
            <person name="Sen A."/>
        </authorList>
    </citation>
    <scope>NUCLEOTIDE SEQUENCE [LARGE SCALE GENOMIC DNA]</scope>
    <source>
        <strain evidence="3 4">VRA1</strain>
    </source>
</reference>
<accession>A0ABS2VZV0</accession>
<keyword evidence="4" id="KW-1185">Reference proteome</keyword>
<dbReference type="Proteomes" id="UP000788262">
    <property type="component" value="Unassembled WGS sequence"/>
</dbReference>
<sequence>MSPCLAHRPESVGLARRLARSVLRDWRIDESAAASVLLVVSELVTNAVQYARPPLYLRLCRETAGLQVLVGITDGGRAVRTGDWAASCAAEEHGRGMSIIDALATCYGSRSHGLGLTTHWARLAVPNAVPAPGPSDGV</sequence>
<keyword evidence="1" id="KW-0723">Serine/threonine-protein kinase</keyword>
<protein>
    <submittedName>
        <fullName evidence="3">ATP-binding protein</fullName>
    </submittedName>
</protein>
<proteinExistence type="predicted"/>
<evidence type="ECO:0000259" key="2">
    <source>
        <dbReference type="Pfam" id="PF13581"/>
    </source>
</evidence>
<evidence type="ECO:0000256" key="1">
    <source>
        <dbReference type="ARBA" id="ARBA00022527"/>
    </source>
</evidence>